<comment type="caution">
    <text evidence="1">The sequence shown here is derived from an EMBL/GenBank/DDBJ whole genome shotgun (WGS) entry which is preliminary data.</text>
</comment>
<protein>
    <submittedName>
        <fullName evidence="1">Uncharacterized protein</fullName>
    </submittedName>
</protein>
<gene>
    <name evidence="1" type="ORF">TNCT_406571</name>
</gene>
<keyword evidence="2" id="KW-1185">Reference proteome</keyword>
<dbReference type="EMBL" id="BMAO01010422">
    <property type="protein sequence ID" value="GFQ67093.1"/>
    <property type="molecule type" value="Genomic_DNA"/>
</dbReference>
<proteinExistence type="predicted"/>
<evidence type="ECO:0000313" key="2">
    <source>
        <dbReference type="Proteomes" id="UP000887116"/>
    </source>
</evidence>
<reference evidence="1" key="1">
    <citation type="submission" date="2020-07" db="EMBL/GenBank/DDBJ databases">
        <title>Multicomponent nature underlies the extraordinary mechanical properties of spider dragline silk.</title>
        <authorList>
            <person name="Kono N."/>
            <person name="Nakamura H."/>
            <person name="Mori M."/>
            <person name="Yoshida Y."/>
            <person name="Ohtoshi R."/>
            <person name="Malay A.D."/>
            <person name="Moran D.A.P."/>
            <person name="Tomita M."/>
            <person name="Numata K."/>
            <person name="Arakawa K."/>
        </authorList>
    </citation>
    <scope>NUCLEOTIDE SEQUENCE</scope>
</reference>
<accession>A0A8X6FTV1</accession>
<dbReference type="OrthoDB" id="6446531at2759"/>
<dbReference type="AlphaFoldDB" id="A0A8X6FTV1"/>
<evidence type="ECO:0000313" key="1">
    <source>
        <dbReference type="EMBL" id="GFQ67093.1"/>
    </source>
</evidence>
<dbReference type="Proteomes" id="UP000887116">
    <property type="component" value="Unassembled WGS sequence"/>
</dbReference>
<name>A0A8X6FTV1_TRICU</name>
<sequence length="170" mass="19041">MYCFRGFSEKCHFPPWTSRTIPAALRKSSPNKVLFPFASGNTRNSVGITLPSIYRSTTVLRAVMVCRIPSAIIKEITLFVKVIPCSCRNLNSFSPAMVWEAPVSAHTAIFSPKILRTITLEGYKSEFKLNNVIQFTSVSISFVLVQVGHFDLTTPEVPPVTLYGLFFLQF</sequence>
<organism evidence="1 2">
    <name type="scientific">Trichonephila clavata</name>
    <name type="common">Joro spider</name>
    <name type="synonym">Nephila clavata</name>
    <dbReference type="NCBI Taxonomy" id="2740835"/>
    <lineage>
        <taxon>Eukaryota</taxon>
        <taxon>Metazoa</taxon>
        <taxon>Ecdysozoa</taxon>
        <taxon>Arthropoda</taxon>
        <taxon>Chelicerata</taxon>
        <taxon>Arachnida</taxon>
        <taxon>Araneae</taxon>
        <taxon>Araneomorphae</taxon>
        <taxon>Entelegynae</taxon>
        <taxon>Araneoidea</taxon>
        <taxon>Nephilidae</taxon>
        <taxon>Trichonephila</taxon>
    </lineage>
</organism>